<dbReference type="GO" id="GO:0005737">
    <property type="term" value="C:cytoplasm"/>
    <property type="evidence" value="ECO:0007669"/>
    <property type="project" value="TreeGrafter"/>
</dbReference>
<dbReference type="PROSITE" id="PS50404">
    <property type="entry name" value="GST_NTER"/>
    <property type="match status" value="1"/>
</dbReference>
<comment type="caution">
    <text evidence="5">The sequence shown here is derived from an EMBL/GenBank/DDBJ whole genome shotgun (WGS) entry which is preliminary data.</text>
</comment>
<accession>A0Y7J4</accession>
<dbReference type="STRING" id="247633.GP2143_12621"/>
<dbReference type="PANTHER" id="PTHR43900:SF97">
    <property type="entry name" value="GLUTATHIONE TRANSFERASE"/>
    <property type="match status" value="1"/>
</dbReference>
<dbReference type="PANTHER" id="PTHR43900">
    <property type="entry name" value="GLUTATHIONE S-TRANSFERASE RHO"/>
    <property type="match status" value="1"/>
</dbReference>
<keyword evidence="6" id="KW-1185">Reference proteome</keyword>
<dbReference type="eggNOG" id="COG0625">
    <property type="taxonomic scope" value="Bacteria"/>
</dbReference>
<name>A0Y7J4_9GAMM</name>
<evidence type="ECO:0000256" key="2">
    <source>
        <dbReference type="ARBA" id="ARBA00022679"/>
    </source>
</evidence>
<dbReference type="Pfam" id="PF00043">
    <property type="entry name" value="GST_C"/>
    <property type="match status" value="1"/>
</dbReference>
<dbReference type="EC" id="2.5.1.18" evidence="1"/>
<reference evidence="5 6" key="1">
    <citation type="journal article" date="2010" name="J. Bacteriol.">
        <title>Genome sequence of the oligotrophic marine Gammaproteobacterium HTCC2143, isolated from the Oregon Coast.</title>
        <authorList>
            <person name="Oh H.M."/>
            <person name="Kang I."/>
            <person name="Ferriera S."/>
            <person name="Giovannoni S.J."/>
            <person name="Cho J.C."/>
        </authorList>
    </citation>
    <scope>NUCLEOTIDE SEQUENCE [LARGE SCALE GENOMIC DNA]</scope>
    <source>
        <strain evidence="5 6">HTCC2143</strain>
    </source>
</reference>
<keyword evidence="2 5" id="KW-0808">Transferase</keyword>
<feature type="domain" description="GST C-terminal" evidence="4">
    <location>
        <begin position="88"/>
        <end position="205"/>
    </location>
</feature>
<dbReference type="InterPro" id="IPR010987">
    <property type="entry name" value="Glutathione-S-Trfase_C-like"/>
</dbReference>
<dbReference type="SUPFAM" id="SSF47616">
    <property type="entry name" value="GST C-terminal domain-like"/>
    <property type="match status" value="1"/>
</dbReference>
<evidence type="ECO:0000259" key="4">
    <source>
        <dbReference type="PROSITE" id="PS50405"/>
    </source>
</evidence>
<dbReference type="AlphaFoldDB" id="A0Y7J4"/>
<dbReference type="Pfam" id="PF13417">
    <property type="entry name" value="GST_N_3"/>
    <property type="match status" value="1"/>
</dbReference>
<dbReference type="InterPro" id="IPR034345">
    <property type="entry name" value="Gtt2-like_N"/>
</dbReference>
<evidence type="ECO:0000313" key="5">
    <source>
        <dbReference type="EMBL" id="EAW32098.1"/>
    </source>
</evidence>
<evidence type="ECO:0000313" key="6">
    <source>
        <dbReference type="Proteomes" id="UP000004931"/>
    </source>
</evidence>
<dbReference type="InterPro" id="IPR040079">
    <property type="entry name" value="Glutathione_S-Trfase"/>
</dbReference>
<evidence type="ECO:0000256" key="1">
    <source>
        <dbReference type="ARBA" id="ARBA00012452"/>
    </source>
</evidence>
<dbReference type="GO" id="GO:0004364">
    <property type="term" value="F:glutathione transferase activity"/>
    <property type="evidence" value="ECO:0007669"/>
    <property type="project" value="UniProtKB-EC"/>
</dbReference>
<organism evidence="5 6">
    <name type="scientific">marine gamma proteobacterium HTCC2143</name>
    <dbReference type="NCBI Taxonomy" id="247633"/>
    <lineage>
        <taxon>Bacteria</taxon>
        <taxon>Pseudomonadati</taxon>
        <taxon>Pseudomonadota</taxon>
        <taxon>Gammaproteobacteria</taxon>
        <taxon>Cellvibrionales</taxon>
        <taxon>Spongiibacteraceae</taxon>
        <taxon>BD1-7 clade</taxon>
    </lineage>
</organism>
<proteinExistence type="predicted"/>
<gene>
    <name evidence="5" type="ORF">GP2143_12621</name>
</gene>
<dbReference type="Gene3D" id="1.20.1050.10">
    <property type="match status" value="1"/>
</dbReference>
<dbReference type="InterPro" id="IPR004046">
    <property type="entry name" value="GST_C"/>
</dbReference>
<sequence length="205" mass="22503">MKLYDAAMPAPNPRRVRMYLAEKGIKDVPLVPINILKGESRAADSLARNPFGGIPYLELDDGTVLSESVAICRYFEALHPDPPLFGVTPLEIATIEMWIRRVELNFMGAVGQVWIHGHPITAKLVEQIPAAAELGRQRTAAFYALFDAHLTNNDFVAGKQFSMADILALAVIDFACDLVGVPYEDSLVNVARWRTAISQRPSAAA</sequence>
<dbReference type="InterPro" id="IPR004045">
    <property type="entry name" value="Glutathione_S-Trfase_N"/>
</dbReference>
<feature type="domain" description="GST N-terminal" evidence="3">
    <location>
        <begin position="1"/>
        <end position="83"/>
    </location>
</feature>
<dbReference type="EMBL" id="AAVT01000001">
    <property type="protein sequence ID" value="EAW32098.1"/>
    <property type="molecule type" value="Genomic_DNA"/>
</dbReference>
<dbReference type="OrthoDB" id="9810080at2"/>
<dbReference type="Proteomes" id="UP000004931">
    <property type="component" value="Unassembled WGS sequence"/>
</dbReference>
<protein>
    <recommendedName>
        <fullName evidence="1">glutathione transferase</fullName>
        <ecNumber evidence="1">2.5.1.18</ecNumber>
    </recommendedName>
</protein>
<evidence type="ECO:0000259" key="3">
    <source>
        <dbReference type="PROSITE" id="PS50404"/>
    </source>
</evidence>
<dbReference type="CDD" id="cd03051">
    <property type="entry name" value="GST_N_GTT2_like"/>
    <property type="match status" value="1"/>
</dbReference>
<dbReference type="SFLD" id="SFLDG00358">
    <property type="entry name" value="Main_(cytGST)"/>
    <property type="match status" value="1"/>
</dbReference>
<dbReference type="SUPFAM" id="SSF52833">
    <property type="entry name" value="Thioredoxin-like"/>
    <property type="match status" value="1"/>
</dbReference>
<dbReference type="SFLD" id="SFLDS00019">
    <property type="entry name" value="Glutathione_Transferase_(cytos"/>
    <property type="match status" value="1"/>
</dbReference>
<dbReference type="InterPro" id="IPR036282">
    <property type="entry name" value="Glutathione-S-Trfase_C_sf"/>
</dbReference>
<dbReference type="PROSITE" id="PS50405">
    <property type="entry name" value="GST_CTER"/>
    <property type="match status" value="1"/>
</dbReference>
<dbReference type="Gene3D" id="3.40.30.10">
    <property type="entry name" value="Glutaredoxin"/>
    <property type="match status" value="1"/>
</dbReference>
<dbReference type="GO" id="GO:0043295">
    <property type="term" value="F:glutathione binding"/>
    <property type="evidence" value="ECO:0007669"/>
    <property type="project" value="TreeGrafter"/>
</dbReference>
<dbReference type="InterPro" id="IPR036249">
    <property type="entry name" value="Thioredoxin-like_sf"/>
</dbReference>